<evidence type="ECO:0000313" key="4">
    <source>
        <dbReference type="Proteomes" id="UP000268016"/>
    </source>
</evidence>
<evidence type="ECO:0000313" key="3">
    <source>
        <dbReference type="EMBL" id="ROU02967.1"/>
    </source>
</evidence>
<name>A0A3N2R6D6_9RHOB</name>
<organism evidence="3 4">
    <name type="scientific">Histidinibacterium lentulum</name>
    <dbReference type="NCBI Taxonomy" id="2480588"/>
    <lineage>
        <taxon>Bacteria</taxon>
        <taxon>Pseudomonadati</taxon>
        <taxon>Pseudomonadota</taxon>
        <taxon>Alphaproteobacteria</taxon>
        <taxon>Rhodobacterales</taxon>
        <taxon>Paracoccaceae</taxon>
        <taxon>Histidinibacterium</taxon>
    </lineage>
</organism>
<evidence type="ECO:0000259" key="1">
    <source>
        <dbReference type="PROSITE" id="PS50404"/>
    </source>
</evidence>
<evidence type="ECO:0000259" key="2">
    <source>
        <dbReference type="PROSITE" id="PS50405"/>
    </source>
</evidence>
<dbReference type="GO" id="GO:0016740">
    <property type="term" value="F:transferase activity"/>
    <property type="evidence" value="ECO:0007669"/>
    <property type="project" value="UniProtKB-KW"/>
</dbReference>
<dbReference type="OrthoDB" id="9810080at2"/>
<protein>
    <submittedName>
        <fullName evidence="3">Glutathione S-transferase</fullName>
    </submittedName>
</protein>
<feature type="domain" description="GST N-terminal" evidence="1">
    <location>
        <begin position="1"/>
        <end position="75"/>
    </location>
</feature>
<keyword evidence="3" id="KW-0808">Transferase</keyword>
<dbReference type="CDD" id="cd03046">
    <property type="entry name" value="GST_N_GTT1_like"/>
    <property type="match status" value="1"/>
</dbReference>
<dbReference type="SUPFAM" id="SSF52833">
    <property type="entry name" value="Thioredoxin-like"/>
    <property type="match status" value="1"/>
</dbReference>
<dbReference type="InterPro" id="IPR004045">
    <property type="entry name" value="Glutathione_S-Trfase_N"/>
</dbReference>
<dbReference type="PANTHER" id="PTHR44051:SF8">
    <property type="entry name" value="GLUTATHIONE S-TRANSFERASE GSTA"/>
    <property type="match status" value="1"/>
</dbReference>
<sequence length="194" mass="21977">MRDLYGSVRSRAFRVRWMLEELGLDYAYHPEPPRSRTVVALNRSGRVPVLVEDGAVMTDSVAIMTFLADRAGRFTHPAGTVDRARQDALTFRVIDDMDAILWTAAKHSFVLPEDWRQPEIKETLKLEFDRNARALAEELTGDYLTGDSPVIPDFLLAHCWEWAGLAHMPRHAPAFDALSARMRARPAFARAEAE</sequence>
<keyword evidence="4" id="KW-1185">Reference proteome</keyword>
<dbReference type="RefSeq" id="WP_123641518.1">
    <property type="nucleotide sequence ID" value="NZ_ML119083.1"/>
</dbReference>
<dbReference type="SFLD" id="SFLDS00019">
    <property type="entry name" value="Glutathione_Transferase_(cytos"/>
    <property type="match status" value="1"/>
</dbReference>
<dbReference type="InterPro" id="IPR040079">
    <property type="entry name" value="Glutathione_S-Trfase"/>
</dbReference>
<dbReference type="Proteomes" id="UP000268016">
    <property type="component" value="Unassembled WGS sequence"/>
</dbReference>
<dbReference type="InterPro" id="IPR010987">
    <property type="entry name" value="Glutathione-S-Trfase_C-like"/>
</dbReference>
<feature type="domain" description="GST C-terminal" evidence="2">
    <location>
        <begin position="79"/>
        <end position="194"/>
    </location>
</feature>
<dbReference type="Pfam" id="PF13409">
    <property type="entry name" value="GST_N_2"/>
    <property type="match status" value="1"/>
</dbReference>
<dbReference type="InterPro" id="IPR036282">
    <property type="entry name" value="Glutathione-S-Trfase_C_sf"/>
</dbReference>
<dbReference type="PANTHER" id="PTHR44051">
    <property type="entry name" value="GLUTATHIONE S-TRANSFERASE-RELATED"/>
    <property type="match status" value="1"/>
</dbReference>
<dbReference type="PROSITE" id="PS50404">
    <property type="entry name" value="GST_NTER"/>
    <property type="match status" value="1"/>
</dbReference>
<comment type="caution">
    <text evidence="3">The sequence shown here is derived from an EMBL/GenBank/DDBJ whole genome shotgun (WGS) entry which is preliminary data.</text>
</comment>
<dbReference type="SUPFAM" id="SSF47616">
    <property type="entry name" value="GST C-terminal domain-like"/>
    <property type="match status" value="1"/>
</dbReference>
<dbReference type="AlphaFoldDB" id="A0A3N2R6D6"/>
<dbReference type="InterPro" id="IPR036249">
    <property type="entry name" value="Thioredoxin-like_sf"/>
</dbReference>
<gene>
    <name evidence="3" type="ORF">EAT49_06615</name>
</gene>
<proteinExistence type="predicted"/>
<dbReference type="PROSITE" id="PS50405">
    <property type="entry name" value="GST_CTER"/>
    <property type="match status" value="1"/>
</dbReference>
<dbReference type="SFLD" id="SFLDG00358">
    <property type="entry name" value="Main_(cytGST)"/>
    <property type="match status" value="1"/>
</dbReference>
<dbReference type="Gene3D" id="1.20.1050.10">
    <property type="match status" value="1"/>
</dbReference>
<dbReference type="EMBL" id="RDRB01000003">
    <property type="protein sequence ID" value="ROU02967.1"/>
    <property type="molecule type" value="Genomic_DNA"/>
</dbReference>
<reference evidence="3 4" key="1">
    <citation type="submission" date="2018-10" db="EMBL/GenBank/DDBJ databases">
        <title>Histidinibacterium lentulum gen. nov., sp. nov., a marine bacterium from the culture broth of Picochlorum sp. 122.</title>
        <authorList>
            <person name="Wang G."/>
        </authorList>
    </citation>
    <scope>NUCLEOTIDE SEQUENCE [LARGE SCALE GENOMIC DNA]</scope>
    <source>
        <strain evidence="3 4">B17</strain>
    </source>
</reference>
<dbReference type="Gene3D" id="3.40.30.10">
    <property type="entry name" value="Glutaredoxin"/>
    <property type="match status" value="1"/>
</dbReference>
<accession>A0A3N2R6D6</accession>